<dbReference type="PANTHER" id="PTHR46580">
    <property type="entry name" value="SENSOR KINASE-RELATED"/>
    <property type="match status" value="1"/>
</dbReference>
<dbReference type="EMBL" id="JAUQSY010000014">
    <property type="protein sequence ID" value="MDO7876882.1"/>
    <property type="molecule type" value="Genomic_DNA"/>
</dbReference>
<keyword evidence="5" id="KW-1185">Reference proteome</keyword>
<dbReference type="Gene3D" id="2.30.30.100">
    <property type="match status" value="4"/>
</dbReference>
<evidence type="ECO:0000313" key="5">
    <source>
        <dbReference type="Proteomes" id="UP001176429"/>
    </source>
</evidence>
<comment type="caution">
    <text evidence="4">The sequence shown here is derived from an EMBL/GenBank/DDBJ whole genome shotgun (WGS) entry which is preliminary data.</text>
</comment>
<proteinExistence type="predicted"/>
<feature type="chain" id="PRO_5046077402" evidence="3">
    <location>
        <begin position="24"/>
        <end position="791"/>
    </location>
</feature>
<dbReference type="InterPro" id="IPR028994">
    <property type="entry name" value="Integrin_alpha_N"/>
</dbReference>
<dbReference type="Pfam" id="PF13517">
    <property type="entry name" value="FG-GAP_3"/>
    <property type="match status" value="3"/>
</dbReference>
<name>A0ABT9BIP3_9BACT</name>
<sequence length="791" mass="78772">MSPRFCFIVLGGVSLGLATTARAQSPGITALSPLPNGRAVARTTPVTVSFGGPPAAGEARALSVYSAQRGGLRTHGAAVLQSGRTLSFVPGAEEFLPGETVFTTISAPAGRARVYQFTVATGGPGRGSFAYPDSAATVAVGRTPNGMAVGDVDNDGDLDVLTANFGPNTVSLRLNNGLGRYGGDTEIPVGTGPIGLVLADVDRDGDLDLLTTNYTANSVTVCRNDGAGRFGAGTEVAVGAIPTGLTLGDVDGDGDLDLLTANYGPGSAIRRGTGTGTTVSLRLNNGTGAFGGGTEVTVGAGPCGITLADVDNDGDLDLLATNSNGGTVSIRPNNGAGSFGSGAEVSVGFNPRNVVAADVDADGDLDLVVANAGSGTVSVRLNGGTGSFAGGSDVSVDPNPRAVAVGDVDADGDLDLLTANASSNTASVRLNNGAGLFSPNPDLGVSSNPCADYPASLALGDVDHDGDLDLLLVNPYGPGVSIHLNQPARTITSVSSLQTAVGATCSITGTGLAEATAVTFAGTSGNAVTTGFTAAADGTRILNVVVPPGARTGPLVVTTPYGSATSRQPLTVCRPEALTQNVRLLLDASGQATLDVRQVDKGSQANCGLAEEGALRLSKTSFTCADMGDNSVRFTVTDRIGTTSTATVTVTVAPPTAQTSAVWTGQVSAEWADCANWRHGLRPSLTTSAVLPAGLGRYPALTTGTATTKDLTIAAGATLTSTNGATLHIGGNFNNNGRASLKGAIIFGNDATSQDDPGTLPASPAADGSATGRVLPEPVGHQEPSGQQPGN</sequence>
<feature type="signal peptide" evidence="3">
    <location>
        <begin position="1"/>
        <end position="23"/>
    </location>
</feature>
<dbReference type="RefSeq" id="WP_305008272.1">
    <property type="nucleotide sequence ID" value="NZ_JAUQSY010000014.1"/>
</dbReference>
<evidence type="ECO:0000256" key="3">
    <source>
        <dbReference type="SAM" id="SignalP"/>
    </source>
</evidence>
<evidence type="ECO:0000256" key="2">
    <source>
        <dbReference type="SAM" id="MobiDB-lite"/>
    </source>
</evidence>
<gene>
    <name evidence="4" type="ORF">Q5H93_19205</name>
</gene>
<feature type="region of interest" description="Disordered" evidence="2">
    <location>
        <begin position="750"/>
        <end position="791"/>
    </location>
</feature>
<organism evidence="4 5">
    <name type="scientific">Hymenobacter aranciens</name>
    <dbReference type="NCBI Taxonomy" id="3063996"/>
    <lineage>
        <taxon>Bacteria</taxon>
        <taxon>Pseudomonadati</taxon>
        <taxon>Bacteroidota</taxon>
        <taxon>Cytophagia</taxon>
        <taxon>Cytophagales</taxon>
        <taxon>Hymenobacteraceae</taxon>
        <taxon>Hymenobacter</taxon>
    </lineage>
</organism>
<protein>
    <submittedName>
        <fullName evidence="4">VCBS repeat-containing protein</fullName>
    </submittedName>
</protein>
<dbReference type="InterPro" id="IPR013517">
    <property type="entry name" value="FG-GAP"/>
</dbReference>
<evidence type="ECO:0000256" key="1">
    <source>
        <dbReference type="ARBA" id="ARBA00022729"/>
    </source>
</evidence>
<dbReference type="Proteomes" id="UP001176429">
    <property type="component" value="Unassembled WGS sequence"/>
</dbReference>
<dbReference type="PANTHER" id="PTHR46580:SF2">
    <property type="entry name" value="MAM DOMAIN-CONTAINING PROTEIN"/>
    <property type="match status" value="1"/>
</dbReference>
<accession>A0ABT9BIP3</accession>
<reference evidence="4" key="1">
    <citation type="submission" date="2023-07" db="EMBL/GenBank/DDBJ databases">
        <authorList>
            <person name="Kim M.K."/>
        </authorList>
    </citation>
    <scope>NUCLEOTIDE SEQUENCE</scope>
    <source>
        <strain evidence="4">ASUV-10-1</strain>
    </source>
</reference>
<dbReference type="InterPro" id="IPR013783">
    <property type="entry name" value="Ig-like_fold"/>
</dbReference>
<dbReference type="Gene3D" id="2.60.40.10">
    <property type="entry name" value="Immunoglobulins"/>
    <property type="match status" value="1"/>
</dbReference>
<keyword evidence="1 3" id="KW-0732">Signal</keyword>
<dbReference type="SUPFAM" id="SSF69318">
    <property type="entry name" value="Integrin alpha N-terminal domain"/>
    <property type="match status" value="2"/>
</dbReference>
<evidence type="ECO:0000313" key="4">
    <source>
        <dbReference type="EMBL" id="MDO7876882.1"/>
    </source>
</evidence>